<evidence type="ECO:0000256" key="1">
    <source>
        <dbReference type="SAM" id="SignalP"/>
    </source>
</evidence>
<comment type="caution">
    <text evidence="3">The sequence shown here is derived from an EMBL/GenBank/DDBJ whole genome shotgun (WGS) entry which is preliminary data.</text>
</comment>
<evidence type="ECO:0000313" key="4">
    <source>
        <dbReference type="Proteomes" id="UP000198287"/>
    </source>
</evidence>
<dbReference type="OMA" id="DPQPRDH"/>
<keyword evidence="4" id="KW-1185">Reference proteome</keyword>
<sequence>MEHVKRVTSLIKIISLVKLILTIWIQEADSHGRLMNPPGRNAMWRFGFPNPVNYNDNELFCGGYVVQQGTNGGKCGVCGDDYRLPTPRPHEIGGTYGNGVVVRKYYAGQDISVKVDLTSNHHGFFTFKLCPATSITEEVTQDCLDQNQLKIINRDGSSSSKYKIMSNERSGSFEIKVRLPQGLTCDRCVFQWTYTTGNNWGTCADGTQQVGCGPQENFVNCADVRILTRSLKNLWSDPKLTSSSRSNPHMMYYKDFSQEGAPLTPLVINYQVCVATPKIGMLPGIDDWCQAGCMRYPPYCPSDLCRCVEDCSAVGEFSKVQGSDQWCLDECSVYPPRNCTQDRCSCW</sequence>
<dbReference type="Pfam" id="PF03067">
    <property type="entry name" value="LPMO_10"/>
    <property type="match status" value="1"/>
</dbReference>
<name>A0A226E731_FOLCA</name>
<feature type="domain" description="Chitin-binding type-4" evidence="2">
    <location>
        <begin position="31"/>
        <end position="224"/>
    </location>
</feature>
<proteinExistence type="predicted"/>
<feature type="signal peptide" evidence="1">
    <location>
        <begin position="1"/>
        <end position="30"/>
    </location>
</feature>
<reference evidence="3 4" key="1">
    <citation type="submission" date="2015-12" db="EMBL/GenBank/DDBJ databases">
        <title>The genome of Folsomia candida.</title>
        <authorList>
            <person name="Faddeeva A."/>
            <person name="Derks M.F."/>
            <person name="Anvar Y."/>
            <person name="Smit S."/>
            <person name="Van Straalen N."/>
            <person name="Roelofs D."/>
        </authorList>
    </citation>
    <scope>NUCLEOTIDE SEQUENCE [LARGE SCALE GENOMIC DNA]</scope>
    <source>
        <strain evidence="3 4">VU population</strain>
        <tissue evidence="3">Whole body</tissue>
    </source>
</reference>
<dbReference type="InterPro" id="IPR004302">
    <property type="entry name" value="Cellulose/chitin-bd_N"/>
</dbReference>
<dbReference type="AlphaFoldDB" id="A0A226E731"/>
<dbReference type="OrthoDB" id="64893at2759"/>
<protein>
    <recommendedName>
        <fullName evidence="2">Chitin-binding type-4 domain-containing protein</fullName>
    </recommendedName>
</protein>
<keyword evidence="1" id="KW-0732">Signal</keyword>
<organism evidence="3 4">
    <name type="scientific">Folsomia candida</name>
    <name type="common">Springtail</name>
    <dbReference type="NCBI Taxonomy" id="158441"/>
    <lineage>
        <taxon>Eukaryota</taxon>
        <taxon>Metazoa</taxon>
        <taxon>Ecdysozoa</taxon>
        <taxon>Arthropoda</taxon>
        <taxon>Hexapoda</taxon>
        <taxon>Collembola</taxon>
        <taxon>Entomobryomorpha</taxon>
        <taxon>Isotomoidea</taxon>
        <taxon>Isotomidae</taxon>
        <taxon>Proisotominae</taxon>
        <taxon>Folsomia</taxon>
    </lineage>
</organism>
<gene>
    <name evidence="3" type="ORF">Fcan01_11981</name>
</gene>
<dbReference type="Proteomes" id="UP000198287">
    <property type="component" value="Unassembled WGS sequence"/>
</dbReference>
<evidence type="ECO:0000259" key="2">
    <source>
        <dbReference type="Pfam" id="PF03067"/>
    </source>
</evidence>
<accession>A0A226E731</accession>
<evidence type="ECO:0000313" key="3">
    <source>
        <dbReference type="EMBL" id="OXA53158.1"/>
    </source>
</evidence>
<dbReference type="EMBL" id="LNIX01000006">
    <property type="protein sequence ID" value="OXA53158.1"/>
    <property type="molecule type" value="Genomic_DNA"/>
</dbReference>
<feature type="chain" id="PRO_5012736843" description="Chitin-binding type-4 domain-containing protein" evidence="1">
    <location>
        <begin position="31"/>
        <end position="347"/>
    </location>
</feature>